<protein>
    <submittedName>
        <fullName evidence="1">Uncharacterized protein</fullName>
    </submittedName>
</protein>
<sequence>MRPFNFIGIFKDEDDLILAPLSQDLNNLVCIRSMHNEFVAFYKSCLLPILQASSTSKLDS</sequence>
<accession>A0A0F9RLH1</accession>
<organism evidence="1">
    <name type="scientific">marine sediment metagenome</name>
    <dbReference type="NCBI Taxonomy" id="412755"/>
    <lineage>
        <taxon>unclassified sequences</taxon>
        <taxon>metagenomes</taxon>
        <taxon>ecological metagenomes</taxon>
    </lineage>
</organism>
<proteinExistence type="predicted"/>
<dbReference type="AlphaFoldDB" id="A0A0F9RLH1"/>
<evidence type="ECO:0000313" key="1">
    <source>
        <dbReference type="EMBL" id="KKN18123.1"/>
    </source>
</evidence>
<name>A0A0F9RLH1_9ZZZZ</name>
<gene>
    <name evidence="1" type="ORF">LCGC14_0958910</name>
</gene>
<reference evidence="1" key="1">
    <citation type="journal article" date="2015" name="Nature">
        <title>Complex archaea that bridge the gap between prokaryotes and eukaryotes.</title>
        <authorList>
            <person name="Spang A."/>
            <person name="Saw J.H."/>
            <person name="Jorgensen S.L."/>
            <person name="Zaremba-Niedzwiedzka K."/>
            <person name="Martijn J."/>
            <person name="Lind A.E."/>
            <person name="van Eijk R."/>
            <person name="Schleper C."/>
            <person name="Guy L."/>
            <person name="Ettema T.J."/>
        </authorList>
    </citation>
    <scope>NUCLEOTIDE SEQUENCE</scope>
</reference>
<comment type="caution">
    <text evidence="1">The sequence shown here is derived from an EMBL/GenBank/DDBJ whole genome shotgun (WGS) entry which is preliminary data.</text>
</comment>
<dbReference type="EMBL" id="LAZR01003457">
    <property type="protein sequence ID" value="KKN18123.1"/>
    <property type="molecule type" value="Genomic_DNA"/>
</dbReference>